<evidence type="ECO:0000313" key="5">
    <source>
        <dbReference type="Proteomes" id="UP000192477"/>
    </source>
</evidence>
<comment type="caution">
    <text evidence="4">The sequence shown here is derived from an EMBL/GenBank/DDBJ whole genome shotgun (WGS) entry which is preliminary data.</text>
</comment>
<dbReference type="OrthoDB" id="2186518at2"/>
<protein>
    <submittedName>
        <fullName evidence="4">Transcriptional regulator</fullName>
    </submittedName>
</protein>
<dbReference type="EMBL" id="MJEA01000005">
    <property type="protein sequence ID" value="OQO70322.1"/>
    <property type="molecule type" value="Genomic_DNA"/>
</dbReference>
<dbReference type="InterPro" id="IPR006660">
    <property type="entry name" value="Arsenate_reductase-like"/>
</dbReference>
<dbReference type="Proteomes" id="UP000192477">
    <property type="component" value="Unassembled WGS sequence"/>
</dbReference>
<evidence type="ECO:0000256" key="1">
    <source>
        <dbReference type="ARBA" id="ARBA00023157"/>
    </source>
</evidence>
<reference evidence="4 5" key="1">
    <citation type="journal article" date="2017" name="BMC Microbiol.">
        <title>Comparative genomics of Enterococcus spp. isolated from bovine feces.</title>
        <authorList>
            <person name="Beukers A.G."/>
            <person name="Zaheer R."/>
            <person name="Goji N."/>
            <person name="Amoako K.K."/>
            <person name="Chaves A.V."/>
            <person name="Ward M.P."/>
            <person name="McAllister T.A."/>
        </authorList>
    </citation>
    <scope>NUCLEOTIDE SEQUENCE [LARGE SCALE GENOMIC DNA]</scope>
    <source>
        <strain evidence="4 5">F1129D 143</strain>
    </source>
</reference>
<dbReference type="STRING" id="112904.BH747_06360"/>
<dbReference type="PANTHER" id="PTHR30041:SF8">
    <property type="entry name" value="PROTEIN YFFB"/>
    <property type="match status" value="1"/>
</dbReference>
<dbReference type="AlphaFoldDB" id="A0A1V8YCM6"/>
<dbReference type="RefSeq" id="WP_081183435.1">
    <property type="nucleotide sequence ID" value="NZ_MJEA01000005.1"/>
</dbReference>
<dbReference type="Gene3D" id="3.40.30.10">
    <property type="entry name" value="Glutaredoxin"/>
    <property type="match status" value="1"/>
</dbReference>
<dbReference type="InterPro" id="IPR006504">
    <property type="entry name" value="Tscrpt_reg_Spx/MgsR"/>
</dbReference>
<sequence length="117" mass="13560">MKIYGSAHCLTCLKAKQWLEEKQLSYQFIDLDQRELTAKEAKELCGFAEVQAEQLFATWSQGFKKLEIDLSTITKQQLIVLCRTHGDLIRRPLIIIDDVLFVGFNEPLMEKLIVSRE</sequence>
<accession>A0A1V8YCM6</accession>
<dbReference type="SUPFAM" id="SSF52833">
    <property type="entry name" value="Thioredoxin-like"/>
    <property type="match status" value="1"/>
</dbReference>
<evidence type="ECO:0000313" key="4">
    <source>
        <dbReference type="EMBL" id="OQO70322.1"/>
    </source>
</evidence>
<dbReference type="InterPro" id="IPR036249">
    <property type="entry name" value="Thioredoxin-like_sf"/>
</dbReference>
<evidence type="ECO:0000256" key="2">
    <source>
        <dbReference type="ARBA" id="ARBA00023284"/>
    </source>
</evidence>
<dbReference type="Pfam" id="PF03960">
    <property type="entry name" value="ArsC"/>
    <property type="match status" value="1"/>
</dbReference>
<dbReference type="NCBIfam" id="TIGR01617">
    <property type="entry name" value="arsC_related"/>
    <property type="match status" value="1"/>
</dbReference>
<keyword evidence="1" id="KW-1015">Disulfide bond</keyword>
<keyword evidence="2" id="KW-0676">Redox-active center</keyword>
<dbReference type="CDD" id="cd03032">
    <property type="entry name" value="ArsC_Spx"/>
    <property type="match status" value="1"/>
</dbReference>
<organism evidence="4 5">
    <name type="scientific">Enterococcus villorum</name>
    <dbReference type="NCBI Taxonomy" id="112904"/>
    <lineage>
        <taxon>Bacteria</taxon>
        <taxon>Bacillati</taxon>
        <taxon>Bacillota</taxon>
        <taxon>Bacilli</taxon>
        <taxon>Lactobacillales</taxon>
        <taxon>Enterococcaceae</taxon>
        <taxon>Enterococcus</taxon>
    </lineage>
</organism>
<dbReference type="PROSITE" id="PS51353">
    <property type="entry name" value="ARSC"/>
    <property type="match status" value="1"/>
</dbReference>
<proteinExistence type="inferred from homology"/>
<dbReference type="PANTHER" id="PTHR30041">
    <property type="entry name" value="ARSENATE REDUCTASE"/>
    <property type="match status" value="1"/>
</dbReference>
<comment type="similarity">
    <text evidence="3">Belongs to the ArsC family.</text>
</comment>
<name>A0A1V8YCM6_9ENTE</name>
<gene>
    <name evidence="4" type="ORF">BH747_06360</name>
</gene>
<evidence type="ECO:0000256" key="3">
    <source>
        <dbReference type="PROSITE-ProRule" id="PRU01282"/>
    </source>
</evidence>